<dbReference type="Proteomes" id="UP001630127">
    <property type="component" value="Unassembled WGS sequence"/>
</dbReference>
<dbReference type="GO" id="GO:0005634">
    <property type="term" value="C:nucleus"/>
    <property type="evidence" value="ECO:0007669"/>
    <property type="project" value="UniProtKB-SubCell"/>
</dbReference>
<evidence type="ECO:0000256" key="7">
    <source>
        <dbReference type="SAM" id="MobiDB-lite"/>
    </source>
</evidence>
<reference evidence="9 10" key="1">
    <citation type="submission" date="2024-11" db="EMBL/GenBank/DDBJ databases">
        <title>A near-complete genome assembly of Cinchona calisaya.</title>
        <authorList>
            <person name="Lian D.C."/>
            <person name="Zhao X.W."/>
            <person name="Wei L."/>
        </authorList>
    </citation>
    <scope>NUCLEOTIDE SEQUENCE [LARGE SCALE GENOMIC DNA]</scope>
    <source>
        <tissue evidence="9">Nenye</tissue>
    </source>
</reference>
<gene>
    <name evidence="9" type="ORF">ACH5RR_010291</name>
</gene>
<dbReference type="Pfam" id="PF04844">
    <property type="entry name" value="Ovate"/>
    <property type="match status" value="1"/>
</dbReference>
<dbReference type="InterPro" id="IPR038933">
    <property type="entry name" value="Ovate"/>
</dbReference>
<name>A0ABD3AGS2_9GENT</name>
<dbReference type="Pfam" id="PF13724">
    <property type="entry name" value="DNA_binding_2"/>
    <property type="match status" value="1"/>
</dbReference>
<feature type="compositionally biased region" description="Low complexity" evidence="7">
    <location>
        <begin position="39"/>
        <end position="52"/>
    </location>
</feature>
<evidence type="ECO:0000313" key="9">
    <source>
        <dbReference type="EMBL" id="KAL3530969.1"/>
    </source>
</evidence>
<sequence>MGNYKFRLSDMMPNAWFYKLKDMSKTKNSHPPSTKKKSSSTTTKATLSQKSSYTISQAQPRQSYYYTDFSTRGGVEFRDSSAIPKYTDLPLPDPPRRSSKRRTRRKTVYRPSPRRMTTSFFVPDDDHCSCHLSLTPQAVVRDLFDSSTESSVELDLLKSPSSGEESPNGLASRSSSCSCGFSSSATDIIIDVKAKSYAKKTEIVNAFDTLPELDLPPILTKPARFDDALEKAAKSRTSPKLHKIKGAHQGSVSIKIVKEETVKTQKETTNCPGTRKSVPHSTGIKLRANSPKLLASRKIQGQGRKSISSHNKHSKLSQKKGFAESFAIVKASFDPQKDFRDSMMEMIVENNIRASKDLEELLACYLSLNSDVYHELIIKAFEQIWFNIPDLNL</sequence>
<dbReference type="EMBL" id="JBJUIK010000004">
    <property type="protein sequence ID" value="KAL3530969.1"/>
    <property type="molecule type" value="Genomic_DNA"/>
</dbReference>
<protein>
    <recommendedName>
        <fullName evidence="6">Transcription repressor</fullName>
    </recommendedName>
    <alternativeName>
        <fullName evidence="6">Ovate family protein</fullName>
    </alternativeName>
</protein>
<evidence type="ECO:0000313" key="10">
    <source>
        <dbReference type="Proteomes" id="UP001630127"/>
    </source>
</evidence>
<evidence type="ECO:0000256" key="5">
    <source>
        <dbReference type="ARBA" id="ARBA00023242"/>
    </source>
</evidence>
<keyword evidence="5 6" id="KW-0539">Nucleus</keyword>
<evidence type="ECO:0000259" key="8">
    <source>
        <dbReference type="PROSITE" id="PS51754"/>
    </source>
</evidence>
<evidence type="ECO:0000256" key="4">
    <source>
        <dbReference type="ARBA" id="ARBA00023163"/>
    </source>
</evidence>
<dbReference type="PANTHER" id="PTHR33057:SF128">
    <property type="entry name" value="TRANSCRIPTION REPRESSOR OFP3"/>
    <property type="match status" value="1"/>
</dbReference>
<evidence type="ECO:0000256" key="6">
    <source>
        <dbReference type="RuleBase" id="RU367028"/>
    </source>
</evidence>
<accession>A0ABD3AGS2</accession>
<proteinExistence type="predicted"/>
<feature type="compositionally biased region" description="Polar residues" evidence="7">
    <location>
        <begin position="159"/>
        <end position="171"/>
    </location>
</feature>
<comment type="caution">
    <text evidence="9">The sequence shown here is derived from an EMBL/GenBank/DDBJ whole genome shotgun (WGS) entry which is preliminary data.</text>
</comment>
<dbReference type="InterPro" id="IPR006458">
    <property type="entry name" value="Ovate_C"/>
</dbReference>
<feature type="domain" description="OVATE" evidence="8">
    <location>
        <begin position="328"/>
        <end position="387"/>
    </location>
</feature>
<dbReference type="GO" id="GO:0045892">
    <property type="term" value="P:negative regulation of DNA-templated transcription"/>
    <property type="evidence" value="ECO:0007669"/>
    <property type="project" value="UniProtKB-UniRule"/>
</dbReference>
<comment type="function">
    <text evidence="6">Transcriptional repressor that regulates multiple aspects of plant growth and development.</text>
</comment>
<keyword evidence="10" id="KW-1185">Reference proteome</keyword>
<evidence type="ECO:0000256" key="1">
    <source>
        <dbReference type="ARBA" id="ARBA00004123"/>
    </source>
</evidence>
<dbReference type="InterPro" id="IPR025830">
    <property type="entry name" value="DNA_bnd_dom_ovate"/>
</dbReference>
<dbReference type="NCBIfam" id="TIGR01568">
    <property type="entry name" value="A_thal_3678"/>
    <property type="match status" value="1"/>
</dbReference>
<feature type="region of interest" description="Disordered" evidence="7">
    <location>
        <begin position="81"/>
        <end position="112"/>
    </location>
</feature>
<feature type="compositionally biased region" description="Basic residues" evidence="7">
    <location>
        <begin position="97"/>
        <end position="108"/>
    </location>
</feature>
<organism evidence="9 10">
    <name type="scientific">Cinchona calisaya</name>
    <dbReference type="NCBI Taxonomy" id="153742"/>
    <lineage>
        <taxon>Eukaryota</taxon>
        <taxon>Viridiplantae</taxon>
        <taxon>Streptophyta</taxon>
        <taxon>Embryophyta</taxon>
        <taxon>Tracheophyta</taxon>
        <taxon>Spermatophyta</taxon>
        <taxon>Magnoliopsida</taxon>
        <taxon>eudicotyledons</taxon>
        <taxon>Gunneridae</taxon>
        <taxon>Pentapetalae</taxon>
        <taxon>asterids</taxon>
        <taxon>lamiids</taxon>
        <taxon>Gentianales</taxon>
        <taxon>Rubiaceae</taxon>
        <taxon>Cinchonoideae</taxon>
        <taxon>Cinchoneae</taxon>
        <taxon>Cinchona</taxon>
    </lineage>
</organism>
<evidence type="ECO:0000256" key="2">
    <source>
        <dbReference type="ARBA" id="ARBA00022491"/>
    </source>
</evidence>
<evidence type="ECO:0000256" key="3">
    <source>
        <dbReference type="ARBA" id="ARBA00023015"/>
    </source>
</evidence>
<dbReference type="PANTHER" id="PTHR33057">
    <property type="entry name" value="TRANSCRIPTION REPRESSOR OFP7-RELATED"/>
    <property type="match status" value="1"/>
</dbReference>
<dbReference type="PROSITE" id="PS51754">
    <property type="entry name" value="OVATE"/>
    <property type="match status" value="1"/>
</dbReference>
<keyword evidence="3 6" id="KW-0805">Transcription regulation</keyword>
<dbReference type="AlphaFoldDB" id="A0ABD3AGS2"/>
<feature type="region of interest" description="Disordered" evidence="7">
    <location>
        <begin position="154"/>
        <end position="180"/>
    </location>
</feature>
<keyword evidence="4 6" id="KW-0804">Transcription</keyword>
<feature type="region of interest" description="Disordered" evidence="7">
    <location>
        <begin position="297"/>
        <end position="316"/>
    </location>
</feature>
<feature type="region of interest" description="Disordered" evidence="7">
    <location>
        <begin position="24"/>
        <end position="55"/>
    </location>
</feature>
<comment type="subcellular location">
    <subcellularLocation>
        <location evidence="1 6">Nucleus</location>
    </subcellularLocation>
</comment>
<keyword evidence="2 6" id="KW-0678">Repressor</keyword>